<dbReference type="Proteomes" id="UP000460221">
    <property type="component" value="Unassembled WGS sequence"/>
</dbReference>
<dbReference type="AlphaFoldDB" id="A0A7K1FFP6"/>
<keyword evidence="2" id="KW-1133">Transmembrane helix</keyword>
<gene>
    <name evidence="3" type="ORF">GIS00_02880</name>
</gene>
<evidence type="ECO:0000313" key="4">
    <source>
        <dbReference type="Proteomes" id="UP000460221"/>
    </source>
</evidence>
<feature type="transmembrane region" description="Helical" evidence="2">
    <location>
        <begin position="35"/>
        <end position="57"/>
    </location>
</feature>
<organism evidence="3 4">
    <name type="scientific">Nakamurella alba</name>
    <dbReference type="NCBI Taxonomy" id="2665158"/>
    <lineage>
        <taxon>Bacteria</taxon>
        <taxon>Bacillati</taxon>
        <taxon>Actinomycetota</taxon>
        <taxon>Actinomycetes</taxon>
        <taxon>Nakamurellales</taxon>
        <taxon>Nakamurellaceae</taxon>
        <taxon>Nakamurella</taxon>
    </lineage>
</organism>
<feature type="region of interest" description="Disordered" evidence="1">
    <location>
        <begin position="85"/>
        <end position="105"/>
    </location>
</feature>
<evidence type="ECO:0000313" key="3">
    <source>
        <dbReference type="EMBL" id="MTD12890.1"/>
    </source>
</evidence>
<dbReference type="EMBL" id="WLYK01000001">
    <property type="protein sequence ID" value="MTD12890.1"/>
    <property type="molecule type" value="Genomic_DNA"/>
</dbReference>
<sequence length="201" mass="20782">MTSPSNEPLHWTEPDPVAPSGHRRNRSPEQVQRNLIVALVAVSVVAVVAIISLIGVATSKNNQPSAGSGSGAAVQAAEVATTAPDMLYQTTPMTTKTSPTKSPAPAGFKSAGGGMWVKWASKGTFSCGYYDSCWGLDVFSEYGCPSGLYVEISISTGGVATDWTNGTLSGLSPGERGQLVMGTVGRGSGNRSAKITEVNCR</sequence>
<name>A0A7K1FFP6_9ACTN</name>
<feature type="region of interest" description="Disordered" evidence="1">
    <location>
        <begin position="1"/>
        <end position="26"/>
    </location>
</feature>
<comment type="caution">
    <text evidence="3">The sequence shown here is derived from an EMBL/GenBank/DDBJ whole genome shotgun (WGS) entry which is preliminary data.</text>
</comment>
<keyword evidence="4" id="KW-1185">Reference proteome</keyword>
<protein>
    <submittedName>
        <fullName evidence="3">Uncharacterized protein</fullName>
    </submittedName>
</protein>
<evidence type="ECO:0000256" key="2">
    <source>
        <dbReference type="SAM" id="Phobius"/>
    </source>
</evidence>
<evidence type="ECO:0000256" key="1">
    <source>
        <dbReference type="SAM" id="MobiDB-lite"/>
    </source>
</evidence>
<proteinExistence type="predicted"/>
<accession>A0A7K1FFP6</accession>
<keyword evidence="2" id="KW-0472">Membrane</keyword>
<reference evidence="3 4" key="1">
    <citation type="submission" date="2019-11" db="EMBL/GenBank/DDBJ databases">
        <authorList>
            <person name="Jiang L.-Q."/>
        </authorList>
    </citation>
    <scope>NUCLEOTIDE SEQUENCE [LARGE SCALE GENOMIC DNA]</scope>
    <source>
        <strain evidence="3 4">YIM 132087</strain>
    </source>
</reference>
<dbReference type="RefSeq" id="WP_154766871.1">
    <property type="nucleotide sequence ID" value="NZ_WLYK01000001.1"/>
</dbReference>
<keyword evidence="2" id="KW-0812">Transmembrane</keyword>